<evidence type="ECO:0000313" key="1">
    <source>
        <dbReference type="EMBL" id="JAD64053.1"/>
    </source>
</evidence>
<protein>
    <submittedName>
        <fullName evidence="1">Uncharacterized protein</fullName>
    </submittedName>
</protein>
<reference evidence="1" key="1">
    <citation type="submission" date="2014-09" db="EMBL/GenBank/DDBJ databases">
        <authorList>
            <person name="Magalhaes I.L.F."/>
            <person name="Oliveira U."/>
            <person name="Santos F.R."/>
            <person name="Vidigal T.H.D.A."/>
            <person name="Brescovit A.D."/>
            <person name="Santos A.J."/>
        </authorList>
    </citation>
    <scope>NUCLEOTIDE SEQUENCE</scope>
    <source>
        <tissue evidence="1">Shoot tissue taken approximately 20 cm above the soil surface</tissue>
    </source>
</reference>
<name>A0A0A9BPE9_ARUDO</name>
<proteinExistence type="predicted"/>
<dbReference type="AlphaFoldDB" id="A0A0A9BPE9"/>
<accession>A0A0A9BPE9</accession>
<sequence>MLRTYTKCVYKLNTIVRLHTTQNNIFFVIGGRIRLSGPIRNSIFFFVAFMYLLSCTLKLKHKFVLKFNVLISIA</sequence>
<dbReference type="EMBL" id="GBRH01233842">
    <property type="protein sequence ID" value="JAD64053.1"/>
    <property type="molecule type" value="Transcribed_RNA"/>
</dbReference>
<organism evidence="1">
    <name type="scientific">Arundo donax</name>
    <name type="common">Giant reed</name>
    <name type="synonym">Donax arundinaceus</name>
    <dbReference type="NCBI Taxonomy" id="35708"/>
    <lineage>
        <taxon>Eukaryota</taxon>
        <taxon>Viridiplantae</taxon>
        <taxon>Streptophyta</taxon>
        <taxon>Embryophyta</taxon>
        <taxon>Tracheophyta</taxon>
        <taxon>Spermatophyta</taxon>
        <taxon>Magnoliopsida</taxon>
        <taxon>Liliopsida</taxon>
        <taxon>Poales</taxon>
        <taxon>Poaceae</taxon>
        <taxon>PACMAD clade</taxon>
        <taxon>Arundinoideae</taxon>
        <taxon>Arundineae</taxon>
        <taxon>Arundo</taxon>
    </lineage>
</organism>
<reference evidence="1" key="2">
    <citation type="journal article" date="2015" name="Data Brief">
        <title>Shoot transcriptome of the giant reed, Arundo donax.</title>
        <authorList>
            <person name="Barrero R.A."/>
            <person name="Guerrero F.D."/>
            <person name="Moolhuijzen P."/>
            <person name="Goolsby J.A."/>
            <person name="Tidwell J."/>
            <person name="Bellgard S.E."/>
            <person name="Bellgard M.I."/>
        </authorList>
    </citation>
    <scope>NUCLEOTIDE SEQUENCE</scope>
    <source>
        <tissue evidence="1">Shoot tissue taken approximately 20 cm above the soil surface</tissue>
    </source>
</reference>